<evidence type="ECO:0000313" key="4">
    <source>
        <dbReference type="EMBL" id="KAG7368728.1"/>
    </source>
</evidence>
<dbReference type="InterPro" id="IPR000719">
    <property type="entry name" value="Prot_kinase_dom"/>
</dbReference>
<dbReference type="PANTHER" id="PTHR44329">
    <property type="entry name" value="SERINE/THREONINE-PROTEIN KINASE TNNI3K-RELATED"/>
    <property type="match status" value="1"/>
</dbReference>
<dbReference type="OrthoDB" id="41771at2759"/>
<evidence type="ECO:0000259" key="3">
    <source>
        <dbReference type="PROSITE" id="PS50011"/>
    </source>
</evidence>
<dbReference type="Pfam" id="PF00069">
    <property type="entry name" value="Pkinase"/>
    <property type="match status" value="1"/>
</dbReference>
<name>A0A9K3Q2N8_9STRA</name>
<organism evidence="4 5">
    <name type="scientific">Nitzschia inconspicua</name>
    <dbReference type="NCBI Taxonomy" id="303405"/>
    <lineage>
        <taxon>Eukaryota</taxon>
        <taxon>Sar</taxon>
        <taxon>Stramenopiles</taxon>
        <taxon>Ochrophyta</taxon>
        <taxon>Bacillariophyta</taxon>
        <taxon>Bacillariophyceae</taxon>
        <taxon>Bacillariophycidae</taxon>
        <taxon>Bacillariales</taxon>
        <taxon>Bacillariaceae</taxon>
        <taxon>Nitzschia</taxon>
    </lineage>
</organism>
<dbReference type="PROSITE" id="PS50011">
    <property type="entry name" value="PROTEIN_KINASE_DOM"/>
    <property type="match status" value="1"/>
</dbReference>
<keyword evidence="4" id="KW-0808">Transferase</keyword>
<reference evidence="4" key="1">
    <citation type="journal article" date="2021" name="Sci. Rep.">
        <title>Diploid genomic architecture of Nitzschia inconspicua, an elite biomass production diatom.</title>
        <authorList>
            <person name="Oliver A."/>
            <person name="Podell S."/>
            <person name="Pinowska A."/>
            <person name="Traller J.C."/>
            <person name="Smith S.R."/>
            <person name="McClure R."/>
            <person name="Beliaev A."/>
            <person name="Bohutskyi P."/>
            <person name="Hill E.A."/>
            <person name="Rabines A."/>
            <person name="Zheng H."/>
            <person name="Allen L.Z."/>
            <person name="Kuo A."/>
            <person name="Grigoriev I.V."/>
            <person name="Allen A.E."/>
            <person name="Hazlebeck D."/>
            <person name="Allen E.E."/>
        </authorList>
    </citation>
    <scope>NUCLEOTIDE SEQUENCE</scope>
    <source>
        <strain evidence="4">Hildebrandi</strain>
    </source>
</reference>
<dbReference type="GO" id="GO:0004674">
    <property type="term" value="F:protein serine/threonine kinase activity"/>
    <property type="evidence" value="ECO:0007669"/>
    <property type="project" value="TreeGrafter"/>
</dbReference>
<feature type="region of interest" description="Disordered" evidence="1">
    <location>
        <begin position="256"/>
        <end position="275"/>
    </location>
</feature>
<dbReference type="InterPro" id="IPR051681">
    <property type="entry name" value="Ser/Thr_Kinases-Pseudokinases"/>
</dbReference>
<gene>
    <name evidence="4" type="ORF">IV203_031471</name>
</gene>
<feature type="transmembrane region" description="Helical" evidence="2">
    <location>
        <begin position="61"/>
        <end position="82"/>
    </location>
</feature>
<dbReference type="AlphaFoldDB" id="A0A9K3Q2N8"/>
<protein>
    <submittedName>
        <fullName evidence="4">Protein kinase domain containing protein</fullName>
    </submittedName>
</protein>
<sequence length="573" mass="64748">MSERRGNTRNHQYSSLGDGNAVLPIATTTTTTATIPPTATKISTNGHRIGKKRPRQKSFHYVLVQSLVGCSFTAILGLYIIATRHVMVHHSHSSSKSSGPSNIAKTFSGSERESAAFDTTHFHTAQRVLFQPVPNSNLPSGSIFSSFSIKPRTIGYFYAHVNTTSLVGVDKQNLPLPNNRFFHIRRSTLLQDEDMDRQLQLQNSKDYRSGRAETMADMGKNCVAQYDWQESFHPTCNTVMEVDMIESLLLQSILQASQSRDSGSQDDTKEKETDVDSILSTTPIRMKPSTTLRFLSRGYWRDVWQLNQEPNEVLVVKTQRYEHDFHGRNYDRHRRDAVAMERLTSSPFIMDIYGFCATSGVFEFADGGSLEDAMFLSSEDDSSVQPWNAMERLVVSYQVAAALAAVHNYPKNGVPAIAHTDIAPGQYVYSQQAQSFKLQDFNRARFLAWNNKTNLPCTYEVGNNPGTLRSPEEYAYEPQTEKVDVYSMGNVFYSILTMTYPFNHERSKDVQEKVKNGERPLIPESIRNSTDPFDRAILEAIDMCWVQDPSERATARQVQKHIVATLKRMKVNG</sequence>
<feature type="domain" description="Protein kinase" evidence="3">
    <location>
        <begin position="289"/>
        <end position="564"/>
    </location>
</feature>
<keyword evidence="4" id="KW-0418">Kinase</keyword>
<keyword evidence="2" id="KW-0472">Membrane</keyword>
<keyword evidence="5" id="KW-1185">Reference proteome</keyword>
<evidence type="ECO:0000256" key="1">
    <source>
        <dbReference type="SAM" id="MobiDB-lite"/>
    </source>
</evidence>
<keyword evidence="2" id="KW-1133">Transmembrane helix</keyword>
<reference evidence="4" key="2">
    <citation type="submission" date="2021-04" db="EMBL/GenBank/DDBJ databases">
        <authorList>
            <person name="Podell S."/>
        </authorList>
    </citation>
    <scope>NUCLEOTIDE SEQUENCE</scope>
    <source>
        <strain evidence="4">Hildebrandi</strain>
    </source>
</reference>
<evidence type="ECO:0000256" key="2">
    <source>
        <dbReference type="SAM" id="Phobius"/>
    </source>
</evidence>
<dbReference type="Proteomes" id="UP000693970">
    <property type="component" value="Unassembled WGS sequence"/>
</dbReference>
<dbReference type="GO" id="GO:0005524">
    <property type="term" value="F:ATP binding"/>
    <property type="evidence" value="ECO:0007669"/>
    <property type="project" value="InterPro"/>
</dbReference>
<accession>A0A9K3Q2N8</accession>
<dbReference type="PANTHER" id="PTHR44329:SF214">
    <property type="entry name" value="PROTEIN KINASE DOMAIN-CONTAINING PROTEIN"/>
    <property type="match status" value="1"/>
</dbReference>
<keyword evidence="2" id="KW-0812">Transmembrane</keyword>
<feature type="region of interest" description="Disordered" evidence="1">
    <location>
        <begin position="1"/>
        <end position="20"/>
    </location>
</feature>
<dbReference type="EMBL" id="JAGRRH010000006">
    <property type="protein sequence ID" value="KAG7368728.1"/>
    <property type="molecule type" value="Genomic_DNA"/>
</dbReference>
<evidence type="ECO:0000313" key="5">
    <source>
        <dbReference type="Proteomes" id="UP000693970"/>
    </source>
</evidence>
<comment type="caution">
    <text evidence="4">The sequence shown here is derived from an EMBL/GenBank/DDBJ whole genome shotgun (WGS) entry which is preliminary data.</text>
</comment>
<proteinExistence type="predicted"/>